<accession>A0A6J8F0E6</accession>
<evidence type="ECO:0000313" key="3">
    <source>
        <dbReference type="EMBL" id="CAC5426368.1"/>
    </source>
</evidence>
<organism evidence="3 4">
    <name type="scientific">Mytilus coruscus</name>
    <name type="common">Sea mussel</name>
    <dbReference type="NCBI Taxonomy" id="42192"/>
    <lineage>
        <taxon>Eukaryota</taxon>
        <taxon>Metazoa</taxon>
        <taxon>Spiralia</taxon>
        <taxon>Lophotrochozoa</taxon>
        <taxon>Mollusca</taxon>
        <taxon>Bivalvia</taxon>
        <taxon>Autobranchia</taxon>
        <taxon>Pteriomorphia</taxon>
        <taxon>Mytilida</taxon>
        <taxon>Mytiloidea</taxon>
        <taxon>Mytilidae</taxon>
        <taxon>Mytilinae</taxon>
        <taxon>Mytilus</taxon>
    </lineage>
</organism>
<evidence type="ECO:0000256" key="1">
    <source>
        <dbReference type="PROSITE-ProRule" id="PRU00024"/>
    </source>
</evidence>
<evidence type="ECO:0000259" key="2">
    <source>
        <dbReference type="PROSITE" id="PS50119"/>
    </source>
</evidence>
<dbReference type="EMBL" id="CACVKT020010428">
    <property type="protein sequence ID" value="CAC5426368.1"/>
    <property type="molecule type" value="Genomic_DNA"/>
</dbReference>
<reference evidence="3 4" key="1">
    <citation type="submission" date="2020-06" db="EMBL/GenBank/DDBJ databases">
        <authorList>
            <person name="Li R."/>
            <person name="Bekaert M."/>
        </authorList>
    </citation>
    <scope>NUCLEOTIDE SEQUENCE [LARGE SCALE GENOMIC DNA]</scope>
    <source>
        <strain evidence="4">wild</strain>
    </source>
</reference>
<proteinExistence type="predicted"/>
<sequence>MAATDDIFCDICNGRHITKPAEHWCPECEETMCSECLTHHSISKYTRNHESTTEKKLKKVQEERLRYSEEVESMRAKMNAHVNQIEQNVITKLEDSENEIKSQLEKVLSVLSEKMKAVEILEGNVSSIKNYATDLQSFLGIHTLKTEIDKQK</sequence>
<evidence type="ECO:0000313" key="4">
    <source>
        <dbReference type="Proteomes" id="UP000507470"/>
    </source>
</evidence>
<dbReference type="GO" id="GO:0008270">
    <property type="term" value="F:zinc ion binding"/>
    <property type="evidence" value="ECO:0007669"/>
    <property type="project" value="UniProtKB-KW"/>
</dbReference>
<dbReference type="PROSITE" id="PS50119">
    <property type="entry name" value="ZF_BBOX"/>
    <property type="match status" value="1"/>
</dbReference>
<dbReference type="CDD" id="cd19757">
    <property type="entry name" value="Bbox1"/>
    <property type="match status" value="1"/>
</dbReference>
<dbReference type="AlphaFoldDB" id="A0A6J8F0E6"/>
<keyword evidence="4" id="KW-1185">Reference proteome</keyword>
<keyword evidence="1" id="KW-0479">Metal-binding</keyword>
<gene>
    <name evidence="3" type="ORF">MCOR_58084</name>
</gene>
<dbReference type="Proteomes" id="UP000507470">
    <property type="component" value="Unassembled WGS sequence"/>
</dbReference>
<dbReference type="SUPFAM" id="SSF58113">
    <property type="entry name" value="Apolipoprotein A-I"/>
    <property type="match status" value="1"/>
</dbReference>
<name>A0A6J8F0E6_MYTCO</name>
<keyword evidence="1" id="KW-0863">Zinc-finger</keyword>
<keyword evidence="1" id="KW-0862">Zinc</keyword>
<dbReference type="Gene3D" id="3.30.160.60">
    <property type="entry name" value="Classic Zinc Finger"/>
    <property type="match status" value="1"/>
</dbReference>
<dbReference type="InterPro" id="IPR000315">
    <property type="entry name" value="Znf_B-box"/>
</dbReference>
<dbReference type="OrthoDB" id="1870062at2759"/>
<feature type="domain" description="B box-type" evidence="2">
    <location>
        <begin position="4"/>
        <end position="54"/>
    </location>
</feature>
<dbReference type="Pfam" id="PF22586">
    <property type="entry name" value="ANCHR-like_BBOX"/>
    <property type="match status" value="1"/>
</dbReference>
<protein>
    <recommendedName>
        <fullName evidence="2">B box-type domain-containing protein</fullName>
    </recommendedName>
</protein>